<comment type="similarity">
    <text evidence="1 3">Belongs to the bacterial histone-like protein family.</text>
</comment>
<reference evidence="4" key="1">
    <citation type="submission" date="2019-07" db="EMBL/GenBank/DDBJ databases">
        <title>Genome assemblies of Wolbachia strains wAlbA and wAlbB in wild caught Aedes albopictus specimens.</title>
        <authorList>
            <person name="Kulkarni A."/>
            <person name="Yu W."/>
            <person name="Xue R.-D."/>
            <person name="Ma Y."/>
            <person name="Xu J."/>
        </authorList>
    </citation>
    <scope>NUCLEOTIDE SEQUENCE</scope>
    <source>
        <strain evidence="4">FL2016</strain>
    </source>
</reference>
<protein>
    <submittedName>
        <fullName evidence="4">Integration host factor subunit beta</fullName>
    </submittedName>
</protein>
<dbReference type="InterPro" id="IPR000119">
    <property type="entry name" value="Hist_DNA-bd"/>
</dbReference>
<dbReference type="Pfam" id="PF00216">
    <property type="entry name" value="Bac_DNA_binding"/>
    <property type="match status" value="1"/>
</dbReference>
<dbReference type="Gene3D" id="4.10.520.10">
    <property type="entry name" value="IHF-like DNA-binding proteins"/>
    <property type="match status" value="1"/>
</dbReference>
<dbReference type="GO" id="GO:0003677">
    <property type="term" value="F:DNA binding"/>
    <property type="evidence" value="ECO:0007669"/>
    <property type="project" value="UniProtKB-KW"/>
</dbReference>
<dbReference type="EMBL" id="NWVK02000023">
    <property type="protein sequence ID" value="TVS92540.1"/>
    <property type="molecule type" value="Genomic_DNA"/>
</dbReference>
<keyword evidence="2" id="KW-0238">DNA-binding</keyword>
<sequence>MATKSDIIARVAKRHPFLDKIVIAAIVDRFFGILSSTLKHHNRVEIRGFGSFSVRSYNLKETSYLMLQKFTKNQYFKTYFRSSKKLSDLINE</sequence>
<gene>
    <name evidence="4" type="ORF">COM43_000735</name>
</gene>
<dbReference type="Proteomes" id="UP000217566">
    <property type="component" value="Unassembled WGS sequence"/>
</dbReference>
<accession>A0A6H2NUU3</accession>
<evidence type="ECO:0000313" key="4">
    <source>
        <dbReference type="EMBL" id="TVS92540.1"/>
    </source>
</evidence>
<dbReference type="AlphaFoldDB" id="A0A6H2NUU3"/>
<comment type="caution">
    <text evidence="4">The sequence shown here is derived from an EMBL/GenBank/DDBJ whole genome shotgun (WGS) entry which is preliminary data.</text>
</comment>
<dbReference type="SUPFAM" id="SSF47729">
    <property type="entry name" value="IHF-like DNA-binding proteins"/>
    <property type="match status" value="1"/>
</dbReference>
<dbReference type="InterPro" id="IPR010992">
    <property type="entry name" value="IHF-like_DNA-bd_dom_sf"/>
</dbReference>
<evidence type="ECO:0000256" key="3">
    <source>
        <dbReference type="RuleBase" id="RU003939"/>
    </source>
</evidence>
<organism evidence="4">
    <name type="scientific">Wolbachia pipientis</name>
    <dbReference type="NCBI Taxonomy" id="955"/>
    <lineage>
        <taxon>Bacteria</taxon>
        <taxon>Pseudomonadati</taxon>
        <taxon>Pseudomonadota</taxon>
        <taxon>Alphaproteobacteria</taxon>
        <taxon>Rickettsiales</taxon>
        <taxon>Anaplasmataceae</taxon>
        <taxon>Wolbachieae</taxon>
        <taxon>Wolbachia</taxon>
    </lineage>
</organism>
<dbReference type="GO" id="GO:0030527">
    <property type="term" value="F:structural constituent of chromatin"/>
    <property type="evidence" value="ECO:0007669"/>
    <property type="project" value="InterPro"/>
</dbReference>
<dbReference type="OrthoDB" id="9804203at2"/>
<dbReference type="SMART" id="SM00411">
    <property type="entry name" value="BHL"/>
    <property type="match status" value="1"/>
</dbReference>
<proteinExistence type="inferred from homology"/>
<evidence type="ECO:0000256" key="1">
    <source>
        <dbReference type="ARBA" id="ARBA00010529"/>
    </source>
</evidence>
<dbReference type="CDD" id="cd13836">
    <property type="entry name" value="IHF_B"/>
    <property type="match status" value="1"/>
</dbReference>
<evidence type="ECO:0000256" key="2">
    <source>
        <dbReference type="ARBA" id="ARBA00023125"/>
    </source>
</evidence>
<name>A0A6H2NUU3_WOLPI</name>